<evidence type="ECO:0000313" key="1">
    <source>
        <dbReference type="EMBL" id="EDO06853.1"/>
    </source>
</evidence>
<dbReference type="InterPro" id="IPR014756">
    <property type="entry name" value="Ig_E-set"/>
</dbReference>
<dbReference type="KEGG" id="bbo:BBOV_IV004920"/>
<dbReference type="eggNOG" id="ENOG502T0F7">
    <property type="taxonomic scope" value="Eukaryota"/>
</dbReference>
<dbReference type="VEuPathDB" id="PiroplasmaDB:BBOV_IV004920"/>
<keyword evidence="2" id="KW-1185">Reference proteome</keyword>
<reference evidence="2" key="3">
    <citation type="journal article" date="2021" name="Int. J. Parasitol.">
        <title>Comparative analysis of gene expression between Babesia bovis blood stages and kinetes allowed by improved genome annotation.</title>
        <authorList>
            <person name="Ueti M.W."/>
            <person name="Johnson W.C."/>
            <person name="Kappmeyer L.S."/>
            <person name="Herndon D.R."/>
            <person name="Mousel M.R."/>
            <person name="Reif K.E."/>
            <person name="Taus N.S."/>
            <person name="Ifeonu O.O."/>
            <person name="Silva J.C."/>
            <person name="Suarez C.E."/>
            <person name="Brayton K.A."/>
        </authorList>
    </citation>
    <scope>NUCLEOTIDE SEQUENCE [LARGE SCALE GENOMIC DNA]</scope>
</reference>
<dbReference type="EMBL" id="AAXT01000002">
    <property type="protein sequence ID" value="EDO06853.1"/>
    <property type="molecule type" value="Genomic_DNA"/>
</dbReference>
<dbReference type="InParanoid" id="A7AQN4"/>
<gene>
    <name evidence="1" type="ORF">BBOV_IV004920</name>
</gene>
<protein>
    <submittedName>
        <fullName evidence="1">Uncharacterized protein</fullName>
    </submittedName>
</protein>
<organism evidence="1 2">
    <name type="scientific">Babesia bovis</name>
    <dbReference type="NCBI Taxonomy" id="5865"/>
    <lineage>
        <taxon>Eukaryota</taxon>
        <taxon>Sar</taxon>
        <taxon>Alveolata</taxon>
        <taxon>Apicomplexa</taxon>
        <taxon>Aconoidasida</taxon>
        <taxon>Piroplasmida</taxon>
        <taxon>Babesiidae</taxon>
        <taxon>Babesia</taxon>
    </lineage>
</organism>
<reference evidence="1 2" key="1">
    <citation type="journal article" date="2007" name="PLoS Pathog.">
        <title>Genome sequence of Babesia bovis and comparative analysis of apicomplexan hemoprotozoa.</title>
        <authorList>
            <person name="Brayton K.A."/>
            <person name="Lau A.O.T."/>
            <person name="Herndon D.R."/>
            <person name="Hannick L."/>
            <person name="Kappmeyer L.S."/>
            <person name="Berens S.J."/>
            <person name="Bidwell S.L."/>
            <person name="Brown W.C."/>
            <person name="Crabtree J."/>
            <person name="Fadrosh D."/>
            <person name="Feldblum T."/>
            <person name="Forberger H.A."/>
            <person name="Haas B.J."/>
            <person name="Howell J.M."/>
            <person name="Khouri H."/>
            <person name="Koo H."/>
            <person name="Mann D.J."/>
            <person name="Norimine J."/>
            <person name="Paulsen I.T."/>
            <person name="Radune D."/>
            <person name="Ren Q."/>
            <person name="Smith R.K. Jr."/>
            <person name="Suarez C.E."/>
            <person name="White O."/>
            <person name="Wortman J.R."/>
            <person name="Knowles D.P. Jr."/>
            <person name="McElwain T.F."/>
            <person name="Nene V.M."/>
        </authorList>
    </citation>
    <scope>NUCLEOTIDE SEQUENCE [LARGE SCALE GENOMIC DNA]</scope>
    <source>
        <strain evidence="1">T2Bo</strain>
    </source>
</reference>
<proteinExistence type="predicted"/>
<reference evidence="2" key="2">
    <citation type="journal article" date="2020" name="Data Brief">
        <title>Transcriptome dataset of Babesia bovis life stages within vertebrate and invertebrate hosts.</title>
        <authorList>
            <person name="Ueti M.W."/>
            <person name="Johnson W.C."/>
            <person name="Kappmeyer L.S."/>
            <person name="Herndon D.R."/>
            <person name="Mousel M.R."/>
            <person name="Reif K.E."/>
            <person name="Taus N.S."/>
            <person name="Ifeonu O.O."/>
            <person name="Silva J.C."/>
            <person name="Suarez C.E."/>
            <person name="Brayton K.A."/>
        </authorList>
    </citation>
    <scope>NUCLEOTIDE SEQUENCE [LARGE SCALE GENOMIC DNA]</scope>
</reference>
<dbReference type="OMA" id="WHVWDTM"/>
<evidence type="ECO:0000313" key="2">
    <source>
        <dbReference type="Proteomes" id="UP000002173"/>
    </source>
</evidence>
<sequence length="388" mass="44265">MANGDRRLSDGRVLIQVSLGDAYHVSGGPFCCFLRVAPIASNWSDADERVTIDFISCNVYGLVTFHDRVADLSHIQGTYQFGFLKDVRAGLKPNESCHLLFTSDAVIFSTSTEIGPSTPECYYRYMCTIPPFLPPTVNSDHVSCNYYVYVNVQYSNGIGSSQRSTLQCRLEFSIQGSIYSDVPTLNNEAYPFLPKSEGYILEGGRIDDRLLPKLYAEVKNGNLGNGSMLFDYDTLIDYLDPSLGDSTLVAKSSPNRYLLFRDLNAYWHVWDTMHGSNFVHEPEESYILRRYNGFVDEFTKMILNGPSKERLEQLRPWFGDMLSPWYTEDSELLDEDARAKLLEQFYKDLEERHTKFYGISLDNLRRAASESVEVKRENPLQGMLVFKI</sequence>
<dbReference type="SUPFAM" id="SSF81296">
    <property type="entry name" value="E set domains"/>
    <property type="match status" value="1"/>
</dbReference>
<dbReference type="Proteomes" id="UP000002173">
    <property type="component" value="Unassembled WGS sequence"/>
</dbReference>
<accession>A7AQN4</accession>
<dbReference type="AlphaFoldDB" id="A7AQN4"/>
<dbReference type="GeneID" id="5478655"/>
<name>A7AQN4_BABBO</name>
<comment type="caution">
    <text evidence="1">The sequence shown here is derived from an EMBL/GenBank/DDBJ whole genome shotgun (WGS) entry which is preliminary data.</text>
</comment>